<reference evidence="13" key="1">
    <citation type="submission" date="2018-02" db="EMBL/GenBank/DDBJ databases">
        <authorList>
            <person name="Clavel T."/>
            <person name="Strowig T."/>
        </authorList>
    </citation>
    <scope>NUCLEOTIDE SEQUENCE [LARGE SCALE GENOMIC DNA]</scope>
    <source>
        <strain evidence="13">DSM 100764</strain>
    </source>
</reference>
<feature type="transmembrane region" description="Helical" evidence="10">
    <location>
        <begin position="218"/>
        <end position="239"/>
    </location>
</feature>
<evidence type="ECO:0000256" key="8">
    <source>
        <dbReference type="ARBA" id="ARBA00023157"/>
    </source>
</evidence>
<protein>
    <recommendedName>
        <fullName evidence="11">Vitamin K epoxide reductase domain-containing protein</fullName>
    </recommendedName>
</protein>
<feature type="transmembrane region" description="Helical" evidence="10">
    <location>
        <begin position="167"/>
        <end position="184"/>
    </location>
</feature>
<dbReference type="AlphaFoldDB" id="A0A2V1IPH7"/>
<proteinExistence type="inferred from homology"/>
<keyword evidence="6" id="KW-0560">Oxidoreductase</keyword>
<keyword evidence="13" id="KW-1185">Reference proteome</keyword>
<dbReference type="RefSeq" id="WP_107036835.1">
    <property type="nucleotide sequence ID" value="NZ_CAOONL010000045.1"/>
</dbReference>
<comment type="subcellular location">
    <subcellularLocation>
        <location evidence="1">Membrane</location>
        <topology evidence="1">Multi-pass membrane protein</topology>
    </subcellularLocation>
</comment>
<feature type="transmembrane region" description="Helical" evidence="10">
    <location>
        <begin position="277"/>
        <end position="300"/>
    </location>
</feature>
<evidence type="ECO:0000256" key="4">
    <source>
        <dbReference type="ARBA" id="ARBA00022719"/>
    </source>
</evidence>
<keyword evidence="4" id="KW-0874">Quinone</keyword>
<evidence type="ECO:0000313" key="12">
    <source>
        <dbReference type="EMBL" id="PWB06146.1"/>
    </source>
</evidence>
<evidence type="ECO:0000256" key="5">
    <source>
        <dbReference type="ARBA" id="ARBA00022989"/>
    </source>
</evidence>
<accession>A0A2V1IPH7</accession>
<dbReference type="Proteomes" id="UP000244925">
    <property type="component" value="Unassembled WGS sequence"/>
</dbReference>
<evidence type="ECO:0000256" key="6">
    <source>
        <dbReference type="ARBA" id="ARBA00023002"/>
    </source>
</evidence>
<evidence type="ECO:0000256" key="1">
    <source>
        <dbReference type="ARBA" id="ARBA00004141"/>
    </source>
</evidence>
<organism evidence="12 13">
    <name type="scientific">Paramuribaculum intestinale</name>
    <dbReference type="NCBI Taxonomy" id="2094151"/>
    <lineage>
        <taxon>Bacteria</taxon>
        <taxon>Pseudomonadati</taxon>
        <taxon>Bacteroidota</taxon>
        <taxon>Bacteroidia</taxon>
        <taxon>Bacteroidales</taxon>
        <taxon>Muribaculaceae</taxon>
        <taxon>Paramuribaculum</taxon>
    </lineage>
</organism>
<dbReference type="Pfam" id="PF07884">
    <property type="entry name" value="VKOR"/>
    <property type="match status" value="1"/>
</dbReference>
<feature type="transmembrane region" description="Helical" evidence="10">
    <location>
        <begin position="306"/>
        <end position="326"/>
    </location>
</feature>
<evidence type="ECO:0000313" key="13">
    <source>
        <dbReference type="Proteomes" id="UP000244925"/>
    </source>
</evidence>
<dbReference type="GO" id="GO:0016491">
    <property type="term" value="F:oxidoreductase activity"/>
    <property type="evidence" value="ECO:0007669"/>
    <property type="project" value="UniProtKB-KW"/>
</dbReference>
<evidence type="ECO:0000259" key="11">
    <source>
        <dbReference type="Pfam" id="PF07884"/>
    </source>
</evidence>
<dbReference type="InterPro" id="IPR012932">
    <property type="entry name" value="VKOR"/>
</dbReference>
<keyword evidence="9" id="KW-0676">Redox-active center</keyword>
<keyword evidence="3 10" id="KW-0812">Transmembrane</keyword>
<feature type="transmembrane region" description="Helical" evidence="10">
    <location>
        <begin position="245"/>
        <end position="265"/>
    </location>
</feature>
<dbReference type="InterPro" id="IPR038354">
    <property type="entry name" value="VKOR_sf"/>
</dbReference>
<evidence type="ECO:0000256" key="2">
    <source>
        <dbReference type="ARBA" id="ARBA00006214"/>
    </source>
</evidence>
<keyword evidence="7 10" id="KW-0472">Membrane</keyword>
<keyword evidence="5 10" id="KW-1133">Transmembrane helix</keyword>
<comment type="caution">
    <text evidence="12">The sequence shown here is derived from an EMBL/GenBank/DDBJ whole genome shotgun (WGS) entry which is preliminary data.</text>
</comment>
<keyword evidence="8" id="KW-1015">Disulfide bond</keyword>
<feature type="transmembrane region" description="Helical" evidence="10">
    <location>
        <begin position="141"/>
        <end position="161"/>
    </location>
</feature>
<evidence type="ECO:0000256" key="7">
    <source>
        <dbReference type="ARBA" id="ARBA00023136"/>
    </source>
</evidence>
<sequence>MSPDKANIFNDLLQQLGVRHTDSYSAQRFRSMPFPTLYGLTKLMQEYGICSQGLRLSDKTEIRQASPPFIAGTSAGFVIVTSITTDTIGYLTHGVAESAPIDDFLRVFDGNLLLPFPAPDAVEPSYGRHHALEIAAKAKRVTLWIAVAFLFLYLFVSNRIYAHASTVILTLLDLGGLYISYLLLQKSLNIHNSAADKVCGVIQSGGCDDVLSTPAAKFFGLFGWSEVGFAYFSVSLAGLLIFPQWIGYLALCDVCCLPFSFWSVWYQKYRAHRWCTLCLSVQLTLWLLFFTYLAGGWFAGIFPMRIQLLVLIASYATVLLGVNALLPKFDNITSDDNEQP</sequence>
<feature type="domain" description="Vitamin K epoxide reductase" evidence="11">
    <location>
        <begin position="168"/>
        <end position="291"/>
    </location>
</feature>
<name>A0A2V1IPH7_9BACT</name>
<evidence type="ECO:0000256" key="10">
    <source>
        <dbReference type="SAM" id="Phobius"/>
    </source>
</evidence>
<comment type="similarity">
    <text evidence="2">Belongs to the VKOR family.</text>
</comment>
<evidence type="ECO:0000256" key="3">
    <source>
        <dbReference type="ARBA" id="ARBA00022692"/>
    </source>
</evidence>
<dbReference type="EMBL" id="PUBV01000033">
    <property type="protein sequence ID" value="PWB06146.1"/>
    <property type="molecule type" value="Genomic_DNA"/>
</dbReference>
<dbReference type="GO" id="GO:0048038">
    <property type="term" value="F:quinone binding"/>
    <property type="evidence" value="ECO:0007669"/>
    <property type="project" value="UniProtKB-KW"/>
</dbReference>
<dbReference type="Gene3D" id="1.20.1440.130">
    <property type="entry name" value="VKOR domain"/>
    <property type="match status" value="1"/>
</dbReference>
<dbReference type="GO" id="GO:0016020">
    <property type="term" value="C:membrane"/>
    <property type="evidence" value="ECO:0007669"/>
    <property type="project" value="UniProtKB-SubCell"/>
</dbReference>
<dbReference type="CDD" id="cd12921">
    <property type="entry name" value="VKOR_4"/>
    <property type="match status" value="1"/>
</dbReference>
<gene>
    <name evidence="12" type="ORF">C5O25_11240</name>
</gene>
<evidence type="ECO:0000256" key="9">
    <source>
        <dbReference type="ARBA" id="ARBA00023284"/>
    </source>
</evidence>